<protein>
    <submittedName>
        <fullName evidence="1">Uncharacterized protein</fullName>
    </submittedName>
</protein>
<dbReference type="Proteomes" id="UP000177111">
    <property type="component" value="Unassembled WGS sequence"/>
</dbReference>
<comment type="caution">
    <text evidence="1">The sequence shown here is derived from an EMBL/GenBank/DDBJ whole genome shotgun (WGS) entry which is preliminary data.</text>
</comment>
<accession>A0A1F8H0L0</accession>
<evidence type="ECO:0000313" key="1">
    <source>
        <dbReference type="EMBL" id="OGN30800.1"/>
    </source>
</evidence>
<sequence>MLLTNSTIEALQRHYGLFVDETNQYNFFLGLNDYLDYIKSITFLVSVMQETLKGRDIEYALLDQLENKAIKEMKSAKKRFFEITENKHIQSSRLTYALKEIKDYESGKLQLYTDNNFDSGARSSLLFSAASVVSEMGQREALNEFLVSNKEYRKHSGADSNTYGNFVFSKTIAIRRQQWNKIKELESEEIWGIVDKVLNFHDAWKNYRNIDTDPEKYVENCSLQETKRRVRVSIMASDIAEIKKQNQYHPSLVRDGEEDKNLLALNLDKFKKSIPRLHNFLLSKIEAEEKSEPIANDNIKQKMSFNRQTGIIGFGDIIHKFQRGTRGEKDRILLFKKLWDERRYIKNGVEKVKGKTHPPEFLAVQLNITENATTFSRNETAKNRFFGIIKGINRILKDKGFPAKIERKNGIQLVIIEK</sequence>
<reference evidence="1 2" key="1">
    <citation type="journal article" date="2016" name="Nat. Commun.">
        <title>Thousands of microbial genomes shed light on interconnected biogeochemical processes in an aquifer system.</title>
        <authorList>
            <person name="Anantharaman K."/>
            <person name="Brown C.T."/>
            <person name="Hug L.A."/>
            <person name="Sharon I."/>
            <person name="Castelle C.J."/>
            <person name="Probst A.J."/>
            <person name="Thomas B.C."/>
            <person name="Singh A."/>
            <person name="Wilkins M.J."/>
            <person name="Karaoz U."/>
            <person name="Brodie E.L."/>
            <person name="Williams K.H."/>
            <person name="Hubbard S.S."/>
            <person name="Banfield J.F."/>
        </authorList>
    </citation>
    <scope>NUCLEOTIDE SEQUENCE [LARGE SCALE GENOMIC DNA]</scope>
</reference>
<dbReference type="EMBL" id="MGKT01000008">
    <property type="protein sequence ID" value="OGN30800.1"/>
    <property type="molecule type" value="Genomic_DNA"/>
</dbReference>
<organism evidence="1 2">
    <name type="scientific">Candidatus Yanofskybacteria bacterium RIFCSPLOWO2_02_FULL_44_18</name>
    <dbReference type="NCBI Taxonomy" id="1802705"/>
    <lineage>
        <taxon>Bacteria</taxon>
        <taxon>Candidatus Yanofskyibacteriota</taxon>
    </lineage>
</organism>
<proteinExistence type="predicted"/>
<evidence type="ECO:0000313" key="2">
    <source>
        <dbReference type="Proteomes" id="UP000177111"/>
    </source>
</evidence>
<dbReference type="AlphaFoldDB" id="A0A1F8H0L0"/>
<name>A0A1F8H0L0_9BACT</name>
<gene>
    <name evidence="1" type="ORF">A3I96_03135</name>
</gene>